<dbReference type="Proteomes" id="UP000258707">
    <property type="component" value="Chromosome"/>
</dbReference>
<feature type="region of interest" description="Disordered" evidence="1">
    <location>
        <begin position="169"/>
        <end position="191"/>
    </location>
</feature>
<reference evidence="4" key="1">
    <citation type="submission" date="2017-10" db="EMBL/GenBank/DDBJ databases">
        <title>Phenotypic and genomic properties of facultatively anaerobic sulfur-reducing natronoarchaea from hypersaline soda lakes.</title>
        <authorList>
            <person name="Sorokin D.Y."/>
            <person name="Kublanov I.V."/>
            <person name="Roman P."/>
            <person name="Sinninghe Damste J.S."/>
            <person name="Golyshin P.N."/>
            <person name="Rojo D."/>
            <person name="Ciordia S."/>
            <person name="Mena Md.C."/>
            <person name="Ferrer M."/>
            <person name="Messina E."/>
            <person name="Smedile F."/>
            <person name="La Spada G."/>
            <person name="La Cono V."/>
            <person name="Yakimov M.M."/>
        </authorList>
    </citation>
    <scope>NUCLEOTIDE SEQUENCE [LARGE SCALE GENOMIC DNA]</scope>
    <source>
        <strain evidence="4">AArc1</strain>
    </source>
</reference>
<evidence type="ECO:0000256" key="1">
    <source>
        <dbReference type="SAM" id="MobiDB-lite"/>
    </source>
</evidence>
<sequence length="191" mass="19579">MRDERSTGSRLEMGASTASHWLLVSVALVGIGALAVGALVVGAGDGGAAGSDAEQDDGLAVTVDCDDETNVLVYENQYAEPVEVTLNWTTDQTPLSVQSDVSTQLHAESTVESTAAGTEDTSVQSLTTGVPANESVTLVGLPDDSYELSASADAVDPALNQSEVTLECGTDANSETQIVATTEDEPLEDGT</sequence>
<keyword evidence="2" id="KW-0812">Transmembrane</keyword>
<keyword evidence="2" id="KW-1133">Transmembrane helix</keyword>
<name>A0A346PFX6_9EURY</name>
<feature type="region of interest" description="Disordered" evidence="1">
    <location>
        <begin position="106"/>
        <end position="126"/>
    </location>
</feature>
<gene>
    <name evidence="3" type="ORF">AArc1_2103</name>
</gene>
<proteinExistence type="predicted"/>
<feature type="compositionally biased region" description="Acidic residues" evidence="1">
    <location>
        <begin position="182"/>
        <end position="191"/>
    </location>
</feature>
<organism evidence="3 4">
    <name type="scientific">Natrarchaeobaculum sulfurireducens</name>
    <dbReference type="NCBI Taxonomy" id="2044521"/>
    <lineage>
        <taxon>Archaea</taxon>
        <taxon>Methanobacteriati</taxon>
        <taxon>Methanobacteriota</taxon>
        <taxon>Stenosarchaea group</taxon>
        <taxon>Halobacteria</taxon>
        <taxon>Halobacteriales</taxon>
        <taxon>Natrialbaceae</taxon>
        <taxon>Natrarchaeobaculum</taxon>
    </lineage>
</organism>
<keyword evidence="2" id="KW-0472">Membrane</keyword>
<feature type="transmembrane region" description="Helical" evidence="2">
    <location>
        <begin position="21"/>
        <end position="43"/>
    </location>
</feature>
<evidence type="ECO:0000313" key="3">
    <source>
        <dbReference type="EMBL" id="AXR78421.1"/>
    </source>
</evidence>
<dbReference type="KEGG" id="nan:AArc1_2103"/>
<dbReference type="EMBL" id="CP024047">
    <property type="protein sequence ID" value="AXR78421.1"/>
    <property type="molecule type" value="Genomic_DNA"/>
</dbReference>
<evidence type="ECO:0000313" key="4">
    <source>
        <dbReference type="Proteomes" id="UP000258707"/>
    </source>
</evidence>
<dbReference type="AlphaFoldDB" id="A0A346PFX6"/>
<protein>
    <submittedName>
        <fullName evidence="3">Uncharacterized protein</fullName>
    </submittedName>
</protein>
<accession>A0A346PFX6</accession>
<evidence type="ECO:0000256" key="2">
    <source>
        <dbReference type="SAM" id="Phobius"/>
    </source>
</evidence>
<feature type="compositionally biased region" description="Polar residues" evidence="1">
    <location>
        <begin position="171"/>
        <end position="180"/>
    </location>
</feature>